<protein>
    <submittedName>
        <fullName evidence="3">Type II toxin-antitoxin system VapC family toxin</fullName>
    </submittedName>
</protein>
<evidence type="ECO:0000313" key="3">
    <source>
        <dbReference type="EMBL" id="MEJ8853531.1"/>
    </source>
</evidence>
<reference evidence="3 4" key="1">
    <citation type="submission" date="2024-03" db="EMBL/GenBank/DDBJ databases">
        <title>Novel species of the genus Variovorax.</title>
        <authorList>
            <person name="Liu Q."/>
            <person name="Xin Y.-H."/>
        </authorList>
    </citation>
    <scope>NUCLEOTIDE SEQUENCE [LARGE SCALE GENOMIC DNA]</scope>
    <source>
        <strain evidence="3 4">KACC 18901</strain>
    </source>
</reference>
<dbReference type="PANTHER" id="PTHR35901">
    <property type="entry name" value="RIBONUCLEASE VAPC3"/>
    <property type="match status" value="1"/>
</dbReference>
<accession>A0ABU8X1C9</accession>
<proteinExistence type="predicted"/>
<evidence type="ECO:0000256" key="1">
    <source>
        <dbReference type="ARBA" id="ARBA00022842"/>
    </source>
</evidence>
<dbReference type="Pfam" id="PF01850">
    <property type="entry name" value="PIN"/>
    <property type="match status" value="1"/>
</dbReference>
<organism evidence="3 4">
    <name type="scientific">Variovorax robiniae</name>
    <dbReference type="NCBI Taxonomy" id="1836199"/>
    <lineage>
        <taxon>Bacteria</taxon>
        <taxon>Pseudomonadati</taxon>
        <taxon>Pseudomonadota</taxon>
        <taxon>Betaproteobacteria</taxon>
        <taxon>Burkholderiales</taxon>
        <taxon>Comamonadaceae</taxon>
        <taxon>Variovorax</taxon>
    </lineage>
</organism>
<dbReference type="InterPro" id="IPR051619">
    <property type="entry name" value="TypeII_TA_RNase_PINc/VapC"/>
</dbReference>
<sequence>MKPVIIDASAAAAWLIPDERTDAADQLYKQVRVQPGRFHAPSLWHWETGNLLLMSLRRGRLDPEQVEQGQKLIDACQIEFDPPPDTRRRSAIMRMAGAHQLTFYDAAYLELCVRLNSQIASTDKALLRAAQACGIERIALD</sequence>
<dbReference type="SUPFAM" id="SSF88723">
    <property type="entry name" value="PIN domain-like"/>
    <property type="match status" value="1"/>
</dbReference>
<dbReference type="Proteomes" id="UP001367030">
    <property type="component" value="Unassembled WGS sequence"/>
</dbReference>
<dbReference type="RefSeq" id="WP_340333617.1">
    <property type="nucleotide sequence ID" value="NZ_JBBKZS010000001.1"/>
</dbReference>
<gene>
    <name evidence="3" type="ORF">WKW79_03065</name>
</gene>
<dbReference type="Gene3D" id="3.40.50.1010">
    <property type="entry name" value="5'-nuclease"/>
    <property type="match status" value="1"/>
</dbReference>
<keyword evidence="1" id="KW-0460">Magnesium</keyword>
<dbReference type="PANTHER" id="PTHR35901:SF1">
    <property type="entry name" value="EXONUCLEASE VAPC9"/>
    <property type="match status" value="1"/>
</dbReference>
<dbReference type="EMBL" id="JBBKZS010000001">
    <property type="protein sequence ID" value="MEJ8853531.1"/>
    <property type="molecule type" value="Genomic_DNA"/>
</dbReference>
<dbReference type="InterPro" id="IPR002716">
    <property type="entry name" value="PIN_dom"/>
</dbReference>
<keyword evidence="4" id="KW-1185">Reference proteome</keyword>
<name>A0ABU8X1C9_9BURK</name>
<feature type="domain" description="PIN" evidence="2">
    <location>
        <begin position="4"/>
        <end position="130"/>
    </location>
</feature>
<dbReference type="InterPro" id="IPR044153">
    <property type="entry name" value="PIN_Pae0151-like"/>
</dbReference>
<dbReference type="CDD" id="cd09873">
    <property type="entry name" value="PIN_Pae0151-like"/>
    <property type="match status" value="1"/>
</dbReference>
<evidence type="ECO:0000313" key="4">
    <source>
        <dbReference type="Proteomes" id="UP001367030"/>
    </source>
</evidence>
<evidence type="ECO:0000259" key="2">
    <source>
        <dbReference type="Pfam" id="PF01850"/>
    </source>
</evidence>
<comment type="caution">
    <text evidence="3">The sequence shown here is derived from an EMBL/GenBank/DDBJ whole genome shotgun (WGS) entry which is preliminary data.</text>
</comment>
<dbReference type="InterPro" id="IPR029060">
    <property type="entry name" value="PIN-like_dom_sf"/>
</dbReference>